<feature type="signal peptide" evidence="2">
    <location>
        <begin position="1"/>
        <end position="29"/>
    </location>
</feature>
<name>A0A6N4DMS0_9GAMM</name>
<dbReference type="AlphaFoldDB" id="A0A6N4DMS0"/>
<keyword evidence="2" id="KW-0732">Signal</keyword>
<evidence type="ECO:0000256" key="1">
    <source>
        <dbReference type="SAM" id="Phobius"/>
    </source>
</evidence>
<dbReference type="EMBL" id="PQCO01000315">
    <property type="protein sequence ID" value="PUD98247.1"/>
    <property type="molecule type" value="Genomic_DNA"/>
</dbReference>
<protein>
    <recommendedName>
        <fullName evidence="5">Thioredoxin domain-containing protein</fullName>
    </recommendedName>
</protein>
<dbReference type="SUPFAM" id="SSF52833">
    <property type="entry name" value="Thioredoxin-like"/>
    <property type="match status" value="1"/>
</dbReference>
<feature type="transmembrane region" description="Helical" evidence="1">
    <location>
        <begin position="193"/>
        <end position="215"/>
    </location>
</feature>
<feature type="chain" id="PRO_5027082567" description="Thioredoxin domain-containing protein" evidence="2">
    <location>
        <begin position="30"/>
        <end position="408"/>
    </location>
</feature>
<keyword evidence="1" id="KW-0812">Transmembrane</keyword>
<feature type="transmembrane region" description="Helical" evidence="1">
    <location>
        <begin position="227"/>
        <end position="251"/>
    </location>
</feature>
<feature type="transmembrane region" description="Helical" evidence="1">
    <location>
        <begin position="385"/>
        <end position="403"/>
    </location>
</feature>
<dbReference type="InterPro" id="IPR036249">
    <property type="entry name" value="Thioredoxin-like_sf"/>
</dbReference>
<accession>A0A6N4DMS0</accession>
<dbReference type="Proteomes" id="UP000250928">
    <property type="component" value="Unassembled WGS sequence"/>
</dbReference>
<dbReference type="PROSITE" id="PS51257">
    <property type="entry name" value="PROKAR_LIPOPROTEIN"/>
    <property type="match status" value="1"/>
</dbReference>
<gene>
    <name evidence="3" type="ORF">C3L24_13135</name>
</gene>
<feature type="transmembrane region" description="Helical" evidence="1">
    <location>
        <begin position="272"/>
        <end position="296"/>
    </location>
</feature>
<reference evidence="3 4" key="1">
    <citation type="submission" date="2018-01" db="EMBL/GenBank/DDBJ databases">
        <title>Novel co-symbiosis in the lucinid bivalve Phacoides pectinatus.</title>
        <authorList>
            <person name="Lim S.J."/>
            <person name="Davis B.G."/>
            <person name="Gill D.E."/>
            <person name="Engel A.S."/>
            <person name="Anderson L.C."/>
            <person name="Campbell B.J."/>
        </authorList>
    </citation>
    <scope>NUCLEOTIDE SEQUENCE [LARGE SCALE GENOMIC DNA]</scope>
    <source>
        <strain evidence="3">N3_P5</strain>
    </source>
</reference>
<evidence type="ECO:0000313" key="3">
    <source>
        <dbReference type="EMBL" id="PUD98247.1"/>
    </source>
</evidence>
<evidence type="ECO:0000313" key="4">
    <source>
        <dbReference type="Proteomes" id="UP000250928"/>
    </source>
</evidence>
<organism evidence="3 4">
    <name type="scientific">Candidatus Sedimenticola endophacoides</name>
    <dbReference type="NCBI Taxonomy" id="2548426"/>
    <lineage>
        <taxon>Bacteria</taxon>
        <taxon>Pseudomonadati</taxon>
        <taxon>Pseudomonadota</taxon>
        <taxon>Gammaproteobacteria</taxon>
        <taxon>Chromatiales</taxon>
        <taxon>Sedimenticolaceae</taxon>
        <taxon>Sedimenticola</taxon>
    </lineage>
</organism>
<proteinExistence type="predicted"/>
<keyword evidence="1" id="KW-1133">Transmembrane helix</keyword>
<sequence>MMDRRIHGAMFGGCVFLLLACAICATVSAAPAPTAEREDTVDLHFFWSRNCAHCMEAEPFVRSLALEYPWLRLHSLELSRSAGNARRYREMAASLGQSAGAVPAFFFCGMMGTGFDHPEGVGRQLRQALIDCHAGRTVARPQAALPAGIDPRTMSLPLFTLTLAALDAFNPCAFFVLLFLLSLLVNARSRPRMLLVGGLFVLVSGGVYFLFMAAWLELFLLVGALEWVTLAAGLVALLIGALGVKDYFLYGRGPSLSLPTPARSALFRRMRALLEAGGLSALLLGTFVLALVANGYELLCTAGFPMVYTRVLTLQVADQTLYYLYLLLYNLIYVTPLLLIVLLFVLSMGRRKLSEREGRGLKLLSGVMMSGLGLMLLVAPQWLNRLFTGLALLLVAIAVTLVVRRRWP</sequence>
<evidence type="ECO:0000256" key="2">
    <source>
        <dbReference type="SAM" id="SignalP"/>
    </source>
</evidence>
<feature type="transmembrane region" description="Helical" evidence="1">
    <location>
        <begin position="158"/>
        <end position="181"/>
    </location>
</feature>
<keyword evidence="1" id="KW-0472">Membrane</keyword>
<evidence type="ECO:0008006" key="5">
    <source>
        <dbReference type="Google" id="ProtNLM"/>
    </source>
</evidence>
<comment type="caution">
    <text evidence="3">The sequence shown here is derived from an EMBL/GenBank/DDBJ whole genome shotgun (WGS) entry which is preliminary data.</text>
</comment>
<feature type="transmembrane region" description="Helical" evidence="1">
    <location>
        <begin position="360"/>
        <end position="379"/>
    </location>
</feature>
<feature type="transmembrane region" description="Helical" evidence="1">
    <location>
        <begin position="322"/>
        <end position="348"/>
    </location>
</feature>